<feature type="compositionally biased region" description="Polar residues" evidence="1">
    <location>
        <begin position="18"/>
        <end position="30"/>
    </location>
</feature>
<accession>A0AAV4XX82</accession>
<dbReference type="AlphaFoldDB" id="A0AAV4XX82"/>
<organism evidence="2 3">
    <name type="scientific">Caerostris extrusa</name>
    <name type="common">Bark spider</name>
    <name type="synonym">Caerostris bankana</name>
    <dbReference type="NCBI Taxonomy" id="172846"/>
    <lineage>
        <taxon>Eukaryota</taxon>
        <taxon>Metazoa</taxon>
        <taxon>Ecdysozoa</taxon>
        <taxon>Arthropoda</taxon>
        <taxon>Chelicerata</taxon>
        <taxon>Arachnida</taxon>
        <taxon>Araneae</taxon>
        <taxon>Araneomorphae</taxon>
        <taxon>Entelegynae</taxon>
        <taxon>Araneoidea</taxon>
        <taxon>Araneidae</taxon>
        <taxon>Caerostris</taxon>
    </lineage>
</organism>
<name>A0AAV4XX82_CAEEX</name>
<protein>
    <submittedName>
        <fullName evidence="2">Uncharacterized protein</fullName>
    </submittedName>
</protein>
<dbReference type="EMBL" id="BPLR01018439">
    <property type="protein sequence ID" value="GIY99612.1"/>
    <property type="molecule type" value="Genomic_DNA"/>
</dbReference>
<dbReference type="Proteomes" id="UP001054945">
    <property type="component" value="Unassembled WGS sequence"/>
</dbReference>
<feature type="region of interest" description="Disordered" evidence="1">
    <location>
        <begin position="18"/>
        <end position="43"/>
    </location>
</feature>
<evidence type="ECO:0000313" key="2">
    <source>
        <dbReference type="EMBL" id="GIY99612.1"/>
    </source>
</evidence>
<reference evidence="2 3" key="1">
    <citation type="submission" date="2021-06" db="EMBL/GenBank/DDBJ databases">
        <title>Caerostris extrusa draft genome.</title>
        <authorList>
            <person name="Kono N."/>
            <person name="Arakawa K."/>
        </authorList>
    </citation>
    <scope>NUCLEOTIDE SEQUENCE [LARGE SCALE GENOMIC DNA]</scope>
</reference>
<evidence type="ECO:0000256" key="1">
    <source>
        <dbReference type="SAM" id="MobiDB-lite"/>
    </source>
</evidence>
<proteinExistence type="predicted"/>
<comment type="caution">
    <text evidence="2">The sequence shown here is derived from an EMBL/GenBank/DDBJ whole genome shotgun (WGS) entry which is preliminary data.</text>
</comment>
<evidence type="ECO:0000313" key="3">
    <source>
        <dbReference type="Proteomes" id="UP001054945"/>
    </source>
</evidence>
<keyword evidence="3" id="KW-1185">Reference proteome</keyword>
<gene>
    <name evidence="2" type="ORF">CEXT_775731</name>
</gene>
<sequence>MLRKKNNFQLRVLSAPLSQPNIAPPATQQPLPLKSSSHTSRSTNSTFIPLFSLRPSRDCWSNLKNVVFVALQSQATSLISIQ</sequence>